<proteinExistence type="inferred from homology"/>
<evidence type="ECO:0000259" key="3">
    <source>
        <dbReference type="PROSITE" id="PS51650"/>
    </source>
</evidence>
<dbReference type="PROSITE" id="PS51651">
    <property type="entry name" value="DOCKER"/>
    <property type="match status" value="1"/>
</dbReference>
<dbReference type="HOGENOM" id="CLU_002104_0_0_1"/>
<evidence type="ECO:0000259" key="4">
    <source>
        <dbReference type="PROSITE" id="PS51651"/>
    </source>
</evidence>
<feature type="compositionally biased region" description="Low complexity" evidence="2">
    <location>
        <begin position="930"/>
        <end position="946"/>
    </location>
</feature>
<name>F0WFH4_9STRA</name>
<dbReference type="Pfam" id="PF14429">
    <property type="entry name" value="DOCK-C2"/>
    <property type="match status" value="1"/>
</dbReference>
<accession>F0WFH4</accession>
<dbReference type="InterPro" id="IPR027357">
    <property type="entry name" value="DOCKER_dom"/>
</dbReference>
<dbReference type="InterPro" id="IPR026791">
    <property type="entry name" value="DOCK"/>
</dbReference>
<comment type="similarity">
    <text evidence="1">Belongs to the DOCK family.</text>
</comment>
<feature type="domain" description="DOCKER" evidence="4">
    <location>
        <begin position="1267"/>
        <end position="1687"/>
    </location>
</feature>
<dbReference type="InterPro" id="IPR035892">
    <property type="entry name" value="C2_domain_sf"/>
</dbReference>
<evidence type="ECO:0000256" key="2">
    <source>
        <dbReference type="SAM" id="MobiDB-lite"/>
    </source>
</evidence>
<dbReference type="PROSITE" id="PS51650">
    <property type="entry name" value="C2_DOCK"/>
    <property type="match status" value="1"/>
</dbReference>
<dbReference type="InterPro" id="IPR027007">
    <property type="entry name" value="C2_DOCK-type_domain"/>
</dbReference>
<evidence type="ECO:0000313" key="5">
    <source>
        <dbReference type="EMBL" id="CCA19956.1"/>
    </source>
</evidence>
<dbReference type="GO" id="GO:0005085">
    <property type="term" value="F:guanyl-nucleotide exchange factor activity"/>
    <property type="evidence" value="ECO:0007669"/>
    <property type="project" value="InterPro"/>
</dbReference>
<feature type="compositionally biased region" description="Polar residues" evidence="2">
    <location>
        <begin position="884"/>
        <end position="896"/>
    </location>
</feature>
<reference evidence="5" key="2">
    <citation type="submission" date="2011-02" db="EMBL/GenBank/DDBJ databases">
        <authorList>
            <person name="MacLean D."/>
        </authorList>
    </citation>
    <scope>NUCLEOTIDE SEQUENCE</scope>
</reference>
<dbReference type="CDD" id="cd11684">
    <property type="entry name" value="DHR2_DOCK"/>
    <property type="match status" value="1"/>
</dbReference>
<dbReference type="Gene3D" id="2.60.40.150">
    <property type="entry name" value="C2 domain"/>
    <property type="match status" value="1"/>
</dbReference>
<dbReference type="InterPro" id="IPR043162">
    <property type="entry name" value="DOCK_C_lobe_C"/>
</dbReference>
<evidence type="ECO:0000256" key="1">
    <source>
        <dbReference type="PROSITE-ProRule" id="PRU00983"/>
    </source>
</evidence>
<protein>
    <submittedName>
        <fullName evidence="5">Uncharacterized protein AlNc14C83G5360</fullName>
    </submittedName>
</protein>
<organism evidence="5">
    <name type="scientific">Albugo laibachii Nc14</name>
    <dbReference type="NCBI Taxonomy" id="890382"/>
    <lineage>
        <taxon>Eukaryota</taxon>
        <taxon>Sar</taxon>
        <taxon>Stramenopiles</taxon>
        <taxon>Oomycota</taxon>
        <taxon>Peronosporomycetes</taxon>
        <taxon>Albuginales</taxon>
        <taxon>Albuginaceae</taxon>
        <taxon>Albugo</taxon>
    </lineage>
</organism>
<reference evidence="5" key="1">
    <citation type="journal article" date="2011" name="PLoS Biol.">
        <title>Gene gain and loss during evolution of obligate parasitism in the white rust pathogen of Arabidopsis thaliana.</title>
        <authorList>
            <person name="Kemen E."/>
            <person name="Gardiner A."/>
            <person name="Schultz-Larsen T."/>
            <person name="Kemen A.C."/>
            <person name="Balmuth A.L."/>
            <person name="Robert-Seilaniantz A."/>
            <person name="Bailey K."/>
            <person name="Holub E."/>
            <person name="Studholme D.J."/>
            <person name="Maclean D."/>
            <person name="Jones J.D."/>
        </authorList>
    </citation>
    <scope>NUCLEOTIDE SEQUENCE</scope>
</reference>
<sequence length="1775" mass="201384">MNSCTLGAIFYILKEYPLQHQYIVVKVCKILGGDPDLCITPYLQPERYFGTTERHKLLDRTNETTKRLGRYRQTFAWGATSLTLESRKRIVLYRQRSGLSDEQRLLQIPDAAKAALRQKIIPSVCEIKIEEIDNDAFHKTDILSSSGIVSSQDPIASSQYESTSGSASRDEYPLHLIREVQPFCHPSLTQQYGLTGSGKVASSELNALYFYPIQIERCNYRNVAVRVQLLTSELDFIPAFEDWNANTGSILLSFYGDDCMEPFAISSVNYHQKNPQFDDEIKIALPKTLDSSHHLFFTFYHVHCKKIAESHAQQDLVGYSVLPLMDPCGRIVQDSLHTLSITTTVSSRNTVDTEPFELPKGYMRSFKDTLIPTNNKLPAFTCKSRVLSSTYSQDTHISTILNPLQQAVRKNVPYQRTEADCISDIKGLFGTPAAEVCFFLLPLAKVLIGYICFGPSETSRTAFYSLLILFEKVCTSIKRDQNSSEYDTILHDYVQYAFDDREVLNPLNPNRNSRARVYRALLLKWRDVLREKKQEADQSNSRNLCLAHAHILLKIVVKSMAINLLKDVSGNTVAVATLPSYLHFDDEKLVIDVLVELINTLSEPSHFDLLLQQELNNSIAHFCRALFFIVQPELPSRIICIYMLKICFSHVLSVTAIHVLLPFCKCVMEFELFVPINGFDSIHLIQDRRSYGWLAQSLFSALIFIVQSCEDDRIQLAALKVLRHMFVLNTFDSLYQTMDDQERIALMYIPALTSLVPLKSANHSLFDSDANSNEALEMQKELSVSIAHLISSLSDRCLSFILRPTSFVTKDLSVVAHGRKDTQNSITQSLTFDFGWLHCFMVTLRNLIKNFLVNVNPSFFTLLSPDMKPSSRLKPLVVSRARSKTSAAMSTENTHPLQRRGGRPRQANRLSSPMLLQRPANEFSPSDELNSNSITNTTNYYPNSPSINQGPKNVSFYHGNIDEPSPNAPEDQSVDTMVRRLQVQIAENVLRSLNKITEEFQRYLRSRRNTECNETASLSAYNKSISTSKRPDDRHVQDTLMELTDLHFLLLSHSVQLETLCSCPSAPDDVTDKNSRPILFVVQFCQSLLSYIKQFANNVFGHQLNQLTHFQTRDRLKLLLRMIAFSNEISIKQCASVLLCKIFHASFEEQGTFHSVRETILEIFHEVYYGWESSSSSRWVLVPEYLRDIIQKLRSCLNADASNPLDVSFAVQKPFPFHFGKALDTLENQVLVYFKWKGALDILKSSSAVLFDYEELEEDLYSVMTSISSISMIDEKLFWLDALVRLHTARKNFAEAAYCKCFAAEYCLQSAQVQTGLAKNRYASELEKAMEYVERAGWDSKKIEIWENMLRHARKCATCSEQFGHISQILEHVPLKPTLCDIQQLDFCLYRVSVLLDSRLGCSHPLGLAEYIYKRNIFTSLGEFVNEIKAILKEKTSVSTSIELVPEGKSLPEIPKPETIYFRTNVLKPVGKYVDHCRQFEYATPFTFSGTAYGNVSDQMKRIIRLTVGNSFPYFLTRQTVTDRQEYICCPIENAIVDIAKRNAALQLEIDKERNGSTESKTLSLILKGSVDPEVHGGIPEVIRSFFGCESAGGDAREKMINREANLPHLLDSTGNCMDSDLSIIKQLELADIILCFLQKCQQCLQISRKTCRKSASVTSASFQTPLSPSFQRIHENMFPSSPTSNEHRHSTQGVPAALNAMTSFLGITSGSPSGGSPIDALEQLQFEFEKSFETLLVLAREIIVPAFFNRKEYERIQKSVQALQTIWQEDSNTS</sequence>
<feature type="region of interest" description="Disordered" evidence="2">
    <location>
        <begin position="881"/>
        <end position="972"/>
    </location>
</feature>
<dbReference type="GO" id="GO:0007264">
    <property type="term" value="P:small GTPase-mediated signal transduction"/>
    <property type="evidence" value="ECO:0007669"/>
    <property type="project" value="InterPro"/>
</dbReference>
<gene>
    <name evidence="5" type="primary">AlNc14C83G5360</name>
    <name evidence="5" type="ORF">ALNC14_060990</name>
</gene>
<feature type="domain" description="C2 DOCK-type" evidence="3">
    <location>
        <begin position="205"/>
        <end position="387"/>
    </location>
</feature>
<dbReference type="Gene3D" id="1.20.58.740">
    <property type="match status" value="1"/>
</dbReference>
<dbReference type="PANTHER" id="PTHR23317">
    <property type="entry name" value="DEDICATOR OF CYTOKINESIS DOCK"/>
    <property type="match status" value="1"/>
</dbReference>
<dbReference type="CDD" id="cd08679">
    <property type="entry name" value="C2_DOCK180_related"/>
    <property type="match status" value="1"/>
</dbReference>
<dbReference type="EMBL" id="FR824128">
    <property type="protein sequence ID" value="CCA19956.1"/>
    <property type="molecule type" value="Genomic_DNA"/>
</dbReference>
<dbReference type="PANTHER" id="PTHR23317:SF76">
    <property type="entry name" value="LD20667P"/>
    <property type="match status" value="1"/>
</dbReference>